<feature type="domain" description="Regulatory protein YycH" evidence="2">
    <location>
        <begin position="4"/>
        <end position="446"/>
    </location>
</feature>
<dbReference type="EMBL" id="RCHR01000007">
    <property type="protein sequence ID" value="RLL41763.1"/>
    <property type="molecule type" value="Genomic_DNA"/>
</dbReference>
<dbReference type="Pfam" id="PF07435">
    <property type="entry name" value="YycH"/>
    <property type="match status" value="1"/>
</dbReference>
<dbReference type="Gene3D" id="3.30.310.160">
    <property type="entry name" value="YycH protein, domain 2"/>
    <property type="match status" value="1"/>
</dbReference>
<evidence type="ECO:0000256" key="1">
    <source>
        <dbReference type="SAM" id="Phobius"/>
    </source>
</evidence>
<proteinExistence type="predicted"/>
<feature type="transmembrane region" description="Helical" evidence="1">
    <location>
        <begin position="9"/>
        <end position="28"/>
    </location>
</feature>
<dbReference type="RefSeq" id="WP_121524603.1">
    <property type="nucleotide sequence ID" value="NZ_RCHR01000007.1"/>
</dbReference>
<dbReference type="InterPro" id="IPR009996">
    <property type="entry name" value="YycH"/>
</dbReference>
<sequence length="448" mass="51515">MKLETVKSIILVLLIIISFVLAFGIWTYQPTNNKDLLSSNNSRESLDIGGTEESKRTLIKPTNIIFHQGASHYGFNNMGDQEDLYREIGQWAMHSFSAEEINGYSNPHYDVEIIFPVSLPMEIVPSLFTVKNELEEWPNWSFQRMYITFDSVNKTLLVSFPSIDGRNLGTAVINDLEYYESLLTYMEENEQLTEYVIWNEEQSNKYIPKEPIVLGRNTHISTKFEDSLVLVNILFNDPSIVNQSSSPFRGLSYFSDSSQLRIVQDGTRMEFVSPTSDDTSGVSTVSSISLLNRSVEDINGHNGWTGNYNLVEIDNSQNLVRYQMNYQGYPVFSSGDLNMIEQRWNNQQRLIEYSRPLVYVSDPYRYDHSEVELPSAEELMDELAKNKDKNNNNPKLEEVVDIQIGYKLTYNDVEELLIFNPGWFVKNKQGSWNQVNFGFVAEERKGGS</sequence>
<accession>A0A498D2L2</accession>
<comment type="caution">
    <text evidence="3">The sequence shown here is derived from an EMBL/GenBank/DDBJ whole genome shotgun (WGS) entry which is preliminary data.</text>
</comment>
<dbReference type="InterPro" id="IPR042274">
    <property type="entry name" value="YycH/YycI_2"/>
</dbReference>
<protein>
    <recommendedName>
        <fullName evidence="2">Regulatory protein YycH domain-containing protein</fullName>
    </recommendedName>
</protein>
<keyword evidence="4" id="KW-1185">Reference proteome</keyword>
<dbReference type="OrthoDB" id="2382185at2"/>
<dbReference type="AlphaFoldDB" id="A0A498D2L2"/>
<name>A0A498D2L2_9BACI</name>
<reference evidence="3 4" key="1">
    <citation type="submission" date="2018-10" db="EMBL/GenBank/DDBJ databases">
        <title>Oceanobacillus sp. YLB-02 draft genome.</title>
        <authorList>
            <person name="Yu L."/>
        </authorList>
    </citation>
    <scope>NUCLEOTIDE SEQUENCE [LARGE SCALE GENOMIC DNA]</scope>
    <source>
        <strain evidence="3 4">YLB-02</strain>
    </source>
</reference>
<dbReference type="CDD" id="cd15787">
    <property type="entry name" value="YycH_N"/>
    <property type="match status" value="1"/>
</dbReference>
<dbReference type="Proteomes" id="UP000270219">
    <property type="component" value="Unassembled WGS sequence"/>
</dbReference>
<organism evidence="3 4">
    <name type="scientific">Oceanobacillus piezotolerans</name>
    <dbReference type="NCBI Taxonomy" id="2448030"/>
    <lineage>
        <taxon>Bacteria</taxon>
        <taxon>Bacillati</taxon>
        <taxon>Bacillota</taxon>
        <taxon>Bacilli</taxon>
        <taxon>Bacillales</taxon>
        <taxon>Bacillaceae</taxon>
        <taxon>Oceanobacillus</taxon>
    </lineage>
</organism>
<gene>
    <name evidence="3" type="ORF">D8M04_16985</name>
</gene>
<keyword evidence="1" id="KW-1133">Transmembrane helix</keyword>
<evidence type="ECO:0000313" key="3">
    <source>
        <dbReference type="EMBL" id="RLL41763.1"/>
    </source>
</evidence>
<evidence type="ECO:0000259" key="2">
    <source>
        <dbReference type="Pfam" id="PF07435"/>
    </source>
</evidence>
<keyword evidence="1" id="KW-0472">Membrane</keyword>
<keyword evidence="1" id="KW-0812">Transmembrane</keyword>
<evidence type="ECO:0000313" key="4">
    <source>
        <dbReference type="Proteomes" id="UP000270219"/>
    </source>
</evidence>